<accession>A0A4S8HPL0</accession>
<name>A0A4S8HPL0_9BACT</name>
<dbReference type="AlphaFoldDB" id="A0A4S8HPL0"/>
<organism evidence="1 2">
    <name type="scientific">Niastella caeni</name>
    <dbReference type="NCBI Taxonomy" id="2569763"/>
    <lineage>
        <taxon>Bacteria</taxon>
        <taxon>Pseudomonadati</taxon>
        <taxon>Bacteroidota</taxon>
        <taxon>Chitinophagia</taxon>
        <taxon>Chitinophagales</taxon>
        <taxon>Chitinophagaceae</taxon>
        <taxon>Niastella</taxon>
    </lineage>
</organism>
<evidence type="ECO:0000313" key="1">
    <source>
        <dbReference type="EMBL" id="THU34952.1"/>
    </source>
</evidence>
<sequence length="119" mass="14427">MNKKNRLASADNIKEQSKIYQALRNQFHQLNEIDAKEIMAFQFPWHDQFAQSIYRSEVKDGTIKLYYNQKAIDQDELWRKRKFTSIIAEWEDYTPKLVFNSIGEYLLFYKSIFQLKYIT</sequence>
<comment type="caution">
    <text evidence="1">The sequence shown here is derived from an EMBL/GenBank/DDBJ whole genome shotgun (WGS) entry which is preliminary data.</text>
</comment>
<proteinExistence type="predicted"/>
<keyword evidence="2" id="KW-1185">Reference proteome</keyword>
<reference evidence="1 2" key="1">
    <citation type="submission" date="2019-04" db="EMBL/GenBank/DDBJ databases">
        <title>Niastella caeni sp. nov., isolated from activated sludge.</title>
        <authorList>
            <person name="Sheng M."/>
        </authorList>
    </citation>
    <scope>NUCLEOTIDE SEQUENCE [LARGE SCALE GENOMIC DNA]</scope>
    <source>
        <strain evidence="1 2">HX-2-15</strain>
    </source>
</reference>
<protein>
    <submittedName>
        <fullName evidence="1">Uncharacterized protein</fullName>
    </submittedName>
</protein>
<dbReference type="EMBL" id="STFF01000007">
    <property type="protein sequence ID" value="THU34952.1"/>
    <property type="molecule type" value="Genomic_DNA"/>
</dbReference>
<dbReference type="Proteomes" id="UP000306918">
    <property type="component" value="Unassembled WGS sequence"/>
</dbReference>
<gene>
    <name evidence="1" type="ORF">FAM09_23470</name>
</gene>
<dbReference type="RefSeq" id="WP_136579595.1">
    <property type="nucleotide sequence ID" value="NZ_STFF01000007.1"/>
</dbReference>
<evidence type="ECO:0000313" key="2">
    <source>
        <dbReference type="Proteomes" id="UP000306918"/>
    </source>
</evidence>